<organism evidence="1">
    <name type="scientific">Arundo donax</name>
    <name type="common">Giant reed</name>
    <name type="synonym">Donax arundinaceus</name>
    <dbReference type="NCBI Taxonomy" id="35708"/>
    <lineage>
        <taxon>Eukaryota</taxon>
        <taxon>Viridiplantae</taxon>
        <taxon>Streptophyta</taxon>
        <taxon>Embryophyta</taxon>
        <taxon>Tracheophyta</taxon>
        <taxon>Spermatophyta</taxon>
        <taxon>Magnoliopsida</taxon>
        <taxon>Liliopsida</taxon>
        <taxon>Poales</taxon>
        <taxon>Poaceae</taxon>
        <taxon>PACMAD clade</taxon>
        <taxon>Arundinoideae</taxon>
        <taxon>Arundineae</taxon>
        <taxon>Arundo</taxon>
    </lineage>
</organism>
<evidence type="ECO:0000313" key="1">
    <source>
        <dbReference type="EMBL" id="JAD86113.1"/>
    </source>
</evidence>
<reference evidence="1" key="1">
    <citation type="submission" date="2014-09" db="EMBL/GenBank/DDBJ databases">
        <authorList>
            <person name="Magalhaes I.L.F."/>
            <person name="Oliveira U."/>
            <person name="Santos F.R."/>
            <person name="Vidigal T.H.D.A."/>
            <person name="Brescovit A.D."/>
            <person name="Santos A.J."/>
        </authorList>
    </citation>
    <scope>NUCLEOTIDE SEQUENCE</scope>
    <source>
        <tissue evidence="1">Shoot tissue taken approximately 20 cm above the soil surface</tissue>
    </source>
</reference>
<dbReference type="AlphaFoldDB" id="A0A0A9DHI3"/>
<reference evidence="1" key="2">
    <citation type="journal article" date="2015" name="Data Brief">
        <title>Shoot transcriptome of the giant reed, Arundo donax.</title>
        <authorList>
            <person name="Barrero R.A."/>
            <person name="Guerrero F.D."/>
            <person name="Moolhuijzen P."/>
            <person name="Goolsby J.A."/>
            <person name="Tidwell J."/>
            <person name="Bellgard S.E."/>
            <person name="Bellgard M.I."/>
        </authorList>
    </citation>
    <scope>NUCLEOTIDE SEQUENCE</scope>
    <source>
        <tissue evidence="1">Shoot tissue taken approximately 20 cm above the soil surface</tissue>
    </source>
</reference>
<name>A0A0A9DHI3_ARUDO</name>
<sequence>MLPTSVTLIRSGRADLASKCTLNHFTVTESMDSVGSLTLSTVSDRTSITSAASAAITASPQHARRSKRPCLAGGGVAAWCSLSA</sequence>
<protein>
    <submittedName>
        <fullName evidence="1">Uncharacterized protein</fullName>
    </submittedName>
</protein>
<accession>A0A0A9DHI3</accession>
<proteinExistence type="predicted"/>
<dbReference type="EMBL" id="GBRH01211782">
    <property type="protein sequence ID" value="JAD86113.1"/>
    <property type="molecule type" value="Transcribed_RNA"/>
</dbReference>